<dbReference type="RefSeq" id="WP_006258801.1">
    <property type="nucleotide sequence ID" value="NZ_CP013690.1"/>
</dbReference>
<evidence type="ECO:0000313" key="1">
    <source>
        <dbReference type="EMBL" id="ALU27325.1"/>
    </source>
</evidence>
<dbReference type="NCBIfam" id="TIGR03519">
    <property type="entry name" value="T9SS_PorP_fam"/>
    <property type="match status" value="1"/>
</dbReference>
<accession>A0A0U2N6F4</accession>
<dbReference type="Pfam" id="PF11751">
    <property type="entry name" value="PorP_SprF"/>
    <property type="match status" value="1"/>
</dbReference>
<evidence type="ECO:0000313" key="2">
    <source>
        <dbReference type="Proteomes" id="UP000069030"/>
    </source>
</evidence>
<name>A0A0U2N6F4_9FLAO</name>
<dbReference type="GeneID" id="66975966"/>
<organism evidence="1 2">
    <name type="scientific">Myroides odoratimimus</name>
    <dbReference type="NCBI Taxonomy" id="76832"/>
    <lineage>
        <taxon>Bacteria</taxon>
        <taxon>Pseudomonadati</taxon>
        <taxon>Bacteroidota</taxon>
        <taxon>Flavobacteriia</taxon>
        <taxon>Flavobacteriales</taxon>
        <taxon>Flavobacteriaceae</taxon>
        <taxon>Myroides</taxon>
    </lineage>
</organism>
<proteinExistence type="predicted"/>
<dbReference type="InterPro" id="IPR019861">
    <property type="entry name" value="PorP/SprF_Bacteroidetes"/>
</dbReference>
<dbReference type="AlphaFoldDB" id="A0A0U2N6F4"/>
<dbReference type="Proteomes" id="UP000069030">
    <property type="component" value="Chromosome"/>
</dbReference>
<protein>
    <submittedName>
        <fullName evidence="1">Uncharacterized protein</fullName>
    </submittedName>
</protein>
<dbReference type="KEGG" id="mod:AS202_14655"/>
<dbReference type="EMBL" id="CP013690">
    <property type="protein sequence ID" value="ALU27325.1"/>
    <property type="molecule type" value="Genomic_DNA"/>
</dbReference>
<gene>
    <name evidence="1" type="ORF">AS202_14655</name>
</gene>
<reference evidence="1 2" key="1">
    <citation type="journal article" date="2016" name="J. Zhejiang Univ. Sci. B">
        <title>Antibiotic resistance mechanisms of Myroides sp.</title>
        <authorList>
            <person name="Hu S."/>
            <person name="Yuan S."/>
            <person name="Qu H."/>
            <person name="Jiang T."/>
            <person name="Zhou Y."/>
            <person name="Wang M."/>
            <person name="Ming D."/>
        </authorList>
    </citation>
    <scope>NUCLEOTIDE SEQUENCE [LARGE SCALE GENOMIC DNA]</scope>
    <source>
        <strain evidence="1 2">PR63039</strain>
    </source>
</reference>
<sequence>MSIQQNIKKFGISLLLIGCFQTMQAQQDPQYTQYMYNTNMINPAYAGSRGTLNVFGMYRTQWVGLDGAPKTANVSVSTPLGESGLGLGVNFTNDRLGAMDENNISVDLAYAIDLNADYKLAFGLKATANLLSVDYTKLNIHNPTDPVSQENINNKFNPNIGAGVYLYSDKAYVGLSVPNFLTTDRYDDNDITTMRQKMHFYLMGGYVFDVSENLLIKPAALVKAVSGAPLQVDLTANFLFYDKFTLGGAYRWDASVSALAGFQVNENLFVGYSYDFETTALQRYNSGSHEIFLRFELFNRRSTINAPRFF</sequence>